<protein>
    <submittedName>
        <fullName evidence="1">DNA primase</fullName>
        <ecNumber evidence="1">2.7.7.-</ecNumber>
    </submittedName>
</protein>
<dbReference type="CDD" id="cd03364">
    <property type="entry name" value="TOPRIM_DnaG_primases"/>
    <property type="match status" value="1"/>
</dbReference>
<evidence type="ECO:0000313" key="2">
    <source>
        <dbReference type="Proteomes" id="UP000236311"/>
    </source>
</evidence>
<dbReference type="Gene3D" id="3.40.1360.10">
    <property type="match status" value="1"/>
</dbReference>
<dbReference type="SUPFAM" id="SSF56731">
    <property type="entry name" value="DNA primase core"/>
    <property type="match status" value="1"/>
</dbReference>
<dbReference type="Pfam" id="PF13155">
    <property type="entry name" value="Toprim_2"/>
    <property type="match status" value="1"/>
</dbReference>
<dbReference type="Proteomes" id="UP000236311">
    <property type="component" value="Unassembled WGS sequence"/>
</dbReference>
<evidence type="ECO:0000313" key="1">
    <source>
        <dbReference type="EMBL" id="SOY31459.1"/>
    </source>
</evidence>
<dbReference type="EMBL" id="OFSM01000026">
    <property type="protein sequence ID" value="SOY31459.1"/>
    <property type="molecule type" value="Genomic_DNA"/>
</dbReference>
<dbReference type="InterPro" id="IPR050219">
    <property type="entry name" value="DnaG_primase"/>
</dbReference>
<keyword evidence="2" id="KW-1185">Reference proteome</keyword>
<dbReference type="GO" id="GO:0006269">
    <property type="term" value="P:DNA replication, synthesis of primer"/>
    <property type="evidence" value="ECO:0007669"/>
    <property type="project" value="TreeGrafter"/>
</dbReference>
<dbReference type="AlphaFoldDB" id="A0A2K4ZLV0"/>
<dbReference type="GO" id="GO:0016779">
    <property type="term" value="F:nucleotidyltransferase activity"/>
    <property type="evidence" value="ECO:0007669"/>
    <property type="project" value="UniProtKB-KW"/>
</dbReference>
<keyword evidence="1" id="KW-0548">Nucleotidyltransferase</keyword>
<reference evidence="1 2" key="1">
    <citation type="submission" date="2018-01" db="EMBL/GenBank/DDBJ databases">
        <authorList>
            <person name="Gaut B.S."/>
            <person name="Morton B.R."/>
            <person name="Clegg M.T."/>
            <person name="Duvall M.R."/>
        </authorList>
    </citation>
    <scope>NUCLEOTIDE SEQUENCE [LARGE SCALE GENOMIC DNA]</scope>
    <source>
        <strain evidence="1">GP69</strain>
    </source>
</reference>
<dbReference type="GO" id="GO:0005737">
    <property type="term" value="C:cytoplasm"/>
    <property type="evidence" value="ECO:0007669"/>
    <property type="project" value="TreeGrafter"/>
</dbReference>
<accession>A0A2K4ZLV0</accession>
<gene>
    <name evidence="1" type="primary">dnaG_3</name>
    <name evidence="1" type="ORF">AMURIS_04202</name>
</gene>
<proteinExistence type="predicted"/>
<keyword evidence="1" id="KW-0808">Transferase</keyword>
<sequence>MDVKELKNYIYENRYVEQILESIGCHHIKYHASNGYWTCANATGDNNGAIVLYNSEYLMCQNYTRQMIRTNRKTDIIDLVCYTKDLTFPKGLQFICDEIGMSYYHDFEEDIPESFKILKMLDDMSSNANIEKEKPLKPIGENVLSYYKRYGNDLFYEDNIDYSTQKEFEIGFDEESNRYTIPIRSELGDLVGIKGRYFYREVPDGENKYIYLESCAKSKILYGLNKTINYIKQSNRIYILESEKAVLQLWSYGYRNAVSTGGKELSQQQIDMIVRLGADIILAMDKDVKKNEIEEIANHFPDGIPIYYLYDEDGILREKESPSDDPIKWQQLVNKNLYRMR</sequence>
<organism evidence="1 2">
    <name type="scientific">Acetatifactor muris</name>
    <dbReference type="NCBI Taxonomy" id="879566"/>
    <lineage>
        <taxon>Bacteria</taxon>
        <taxon>Bacillati</taxon>
        <taxon>Bacillota</taxon>
        <taxon>Clostridia</taxon>
        <taxon>Lachnospirales</taxon>
        <taxon>Lachnospiraceae</taxon>
        <taxon>Acetatifactor</taxon>
    </lineage>
</organism>
<dbReference type="EC" id="2.7.7.-" evidence="1"/>
<dbReference type="PANTHER" id="PTHR30313">
    <property type="entry name" value="DNA PRIMASE"/>
    <property type="match status" value="1"/>
</dbReference>
<dbReference type="RefSeq" id="WP_103241447.1">
    <property type="nucleotide sequence ID" value="NZ_JANJZD010000026.1"/>
</dbReference>
<name>A0A2K4ZLV0_9FIRM</name>
<dbReference type="PANTHER" id="PTHR30313:SF2">
    <property type="entry name" value="DNA PRIMASE"/>
    <property type="match status" value="1"/>
</dbReference>
<dbReference type="OrthoDB" id="2327166at2"/>
<dbReference type="InterPro" id="IPR034151">
    <property type="entry name" value="TOPRIM_DnaG_bac"/>
</dbReference>